<dbReference type="Proteomes" id="UP000295188">
    <property type="component" value="Unassembled WGS sequence"/>
</dbReference>
<keyword evidence="2" id="KW-1185">Reference proteome</keyword>
<dbReference type="EMBL" id="SMAA01000011">
    <property type="protein sequence ID" value="TCS78165.1"/>
    <property type="molecule type" value="Genomic_DNA"/>
</dbReference>
<dbReference type="AlphaFoldDB" id="A0A4R3K5W9"/>
<reference evidence="1 2" key="1">
    <citation type="submission" date="2019-03" db="EMBL/GenBank/DDBJ databases">
        <title>Genomic Encyclopedia of Type Strains, Phase IV (KMG-IV): sequencing the most valuable type-strain genomes for metagenomic binning, comparative biology and taxonomic classification.</title>
        <authorList>
            <person name="Goeker M."/>
        </authorList>
    </citation>
    <scope>NUCLEOTIDE SEQUENCE [LARGE SCALE GENOMIC DNA]</scope>
    <source>
        <strain evidence="1 2">DSM 20467</strain>
    </source>
</reference>
<evidence type="ECO:0000313" key="2">
    <source>
        <dbReference type="Proteomes" id="UP000295188"/>
    </source>
</evidence>
<dbReference type="RefSeq" id="WP_231040140.1">
    <property type="nucleotide sequence ID" value="NZ_SMAA01000011.1"/>
</dbReference>
<gene>
    <name evidence="1" type="ORF">EDC37_11122</name>
</gene>
<name>A0A4R3K5W9_9FIRM</name>
<proteinExistence type="predicted"/>
<sequence>MEMIGNNFRVAVSYSTFIEYSDVGYVEYNIEDKRADVFLKSERAVAAAKEFFAKKLTLQVPHKTMQDFTQITIKPLESLESFKLALTRLWENTHVYVDWSRPVEYAINTLRQNK</sequence>
<protein>
    <submittedName>
        <fullName evidence="1">Uncharacterized protein</fullName>
    </submittedName>
</protein>
<accession>A0A4R3K5W9</accession>
<organism evidence="1 2">
    <name type="scientific">Pectinatus cerevisiiphilus</name>
    <dbReference type="NCBI Taxonomy" id="86956"/>
    <lineage>
        <taxon>Bacteria</taxon>
        <taxon>Bacillati</taxon>
        <taxon>Bacillota</taxon>
        <taxon>Negativicutes</taxon>
        <taxon>Selenomonadales</taxon>
        <taxon>Selenomonadaceae</taxon>
        <taxon>Pectinatus</taxon>
    </lineage>
</organism>
<evidence type="ECO:0000313" key="1">
    <source>
        <dbReference type="EMBL" id="TCS78165.1"/>
    </source>
</evidence>
<comment type="caution">
    <text evidence="1">The sequence shown here is derived from an EMBL/GenBank/DDBJ whole genome shotgun (WGS) entry which is preliminary data.</text>
</comment>